<keyword evidence="1" id="KW-1133">Transmembrane helix</keyword>
<evidence type="ECO:0000313" key="3">
    <source>
        <dbReference type="Proteomes" id="UP001054902"/>
    </source>
</evidence>
<feature type="transmembrane region" description="Helical" evidence="1">
    <location>
        <begin position="129"/>
        <end position="153"/>
    </location>
</feature>
<evidence type="ECO:0000256" key="1">
    <source>
        <dbReference type="SAM" id="Phobius"/>
    </source>
</evidence>
<dbReference type="AlphaFoldDB" id="A0AAD3D342"/>
<dbReference type="Proteomes" id="UP001054902">
    <property type="component" value="Unassembled WGS sequence"/>
</dbReference>
<feature type="transmembrane region" description="Helical" evidence="1">
    <location>
        <begin position="173"/>
        <end position="198"/>
    </location>
</feature>
<feature type="transmembrane region" description="Helical" evidence="1">
    <location>
        <begin position="245"/>
        <end position="268"/>
    </location>
</feature>
<keyword evidence="1" id="KW-0812">Transmembrane</keyword>
<accession>A0AAD3D342</accession>
<dbReference type="EMBL" id="BLLK01000056">
    <property type="protein sequence ID" value="GFH56844.1"/>
    <property type="molecule type" value="Genomic_DNA"/>
</dbReference>
<reference evidence="2 3" key="1">
    <citation type="journal article" date="2021" name="Sci. Rep.">
        <title>The genome of the diatom Chaetoceros tenuissimus carries an ancient integrated fragment of an extant virus.</title>
        <authorList>
            <person name="Hongo Y."/>
            <person name="Kimura K."/>
            <person name="Takaki Y."/>
            <person name="Yoshida Y."/>
            <person name="Baba S."/>
            <person name="Kobayashi G."/>
            <person name="Nagasaki K."/>
            <person name="Hano T."/>
            <person name="Tomaru Y."/>
        </authorList>
    </citation>
    <scope>NUCLEOTIDE SEQUENCE [LARGE SCALE GENOMIC DNA]</scope>
    <source>
        <strain evidence="2 3">NIES-3715</strain>
    </source>
</reference>
<keyword evidence="1" id="KW-0472">Membrane</keyword>
<sequence length="388" mass="44704">MENHVMLNAFCSSVTCCGCILDYKSIFDEDAMSPDNEDGTNEQSSNERHRFAWILSIWRMILYGVGWFNIILDGFFIYELYTKDDVERKYAHWMLVASFLSLFSEHVIWTPIFNQYSKIIRNWRDRLDLLNTAFVSGLVSYWIEDVMTIYLFFKVDDVFDRDSVADMMNLFASIVAGCLGLVSLFVVPVISAAGDFGAFDQGLSYGKRGCACLDCSCYCCWYESLLQSEMSEEERKERRKAKETNFALVIGAIVATAYPSYVAVWEIYLGDSEDGMSDDSCKDVDTTFYSSDLHDLVRCDSLDDYIMCSKLDIRKHCRVTCDSCDEVFFNDNDDFFDRDSSKKGVPDEVMLISFIIGLLLLIIGIYVRIQLYSTSAEEWRETVERENR</sequence>
<comment type="caution">
    <text evidence="2">The sequence shown here is derived from an EMBL/GenBank/DDBJ whole genome shotgun (WGS) entry which is preliminary data.</text>
</comment>
<feature type="transmembrane region" description="Helical" evidence="1">
    <location>
        <begin position="57"/>
        <end position="78"/>
    </location>
</feature>
<proteinExistence type="predicted"/>
<keyword evidence="3" id="KW-1185">Reference proteome</keyword>
<gene>
    <name evidence="2" type="ORF">CTEN210_13320</name>
</gene>
<evidence type="ECO:0000313" key="2">
    <source>
        <dbReference type="EMBL" id="GFH56844.1"/>
    </source>
</evidence>
<feature type="transmembrane region" description="Helical" evidence="1">
    <location>
        <begin position="90"/>
        <end position="109"/>
    </location>
</feature>
<feature type="transmembrane region" description="Helical" evidence="1">
    <location>
        <begin position="349"/>
        <end position="367"/>
    </location>
</feature>
<protein>
    <submittedName>
        <fullName evidence="2">Uncharacterized protein</fullName>
    </submittedName>
</protein>
<organism evidence="2 3">
    <name type="scientific">Chaetoceros tenuissimus</name>
    <dbReference type="NCBI Taxonomy" id="426638"/>
    <lineage>
        <taxon>Eukaryota</taxon>
        <taxon>Sar</taxon>
        <taxon>Stramenopiles</taxon>
        <taxon>Ochrophyta</taxon>
        <taxon>Bacillariophyta</taxon>
        <taxon>Coscinodiscophyceae</taxon>
        <taxon>Chaetocerotophycidae</taxon>
        <taxon>Chaetocerotales</taxon>
        <taxon>Chaetocerotaceae</taxon>
        <taxon>Chaetoceros</taxon>
    </lineage>
</organism>
<name>A0AAD3D342_9STRA</name>